<name>A0AB38UVG5_9MYCO</name>
<feature type="region of interest" description="Disordered" evidence="1">
    <location>
        <begin position="169"/>
        <end position="206"/>
    </location>
</feature>
<dbReference type="EMBL" id="UPHL01000093">
    <property type="protein sequence ID" value="VAZ84508.1"/>
    <property type="molecule type" value="Genomic_DNA"/>
</dbReference>
<evidence type="ECO:0000313" key="3">
    <source>
        <dbReference type="EMBL" id="VAZ95834.1"/>
    </source>
</evidence>
<dbReference type="Proteomes" id="UP000279331">
    <property type="component" value="Unassembled WGS sequence"/>
</dbReference>
<evidence type="ECO:0000313" key="2">
    <source>
        <dbReference type="EMBL" id="VAZ84508.1"/>
    </source>
</evidence>
<reference evidence="4 5" key="1">
    <citation type="submission" date="2018-09" db="EMBL/GenBank/DDBJ databases">
        <authorList>
            <person name="Tagini F."/>
        </authorList>
    </citation>
    <scope>NUCLEOTIDE SEQUENCE [LARGE SCALE GENOMIC DNA]</scope>
    <source>
        <strain evidence="3 4">MK4</strain>
        <strain evidence="2 5">MK42</strain>
    </source>
</reference>
<evidence type="ECO:0000256" key="1">
    <source>
        <dbReference type="SAM" id="MobiDB-lite"/>
    </source>
</evidence>
<gene>
    <name evidence="2" type="ORF">LAUMK42_03331</name>
    <name evidence="3" type="ORF">LAUMK4_03281</name>
</gene>
<evidence type="ECO:0000313" key="4">
    <source>
        <dbReference type="Proteomes" id="UP000271464"/>
    </source>
</evidence>
<dbReference type="Proteomes" id="UP000271464">
    <property type="component" value="Unassembled WGS sequence"/>
</dbReference>
<proteinExistence type="predicted"/>
<protein>
    <submittedName>
        <fullName evidence="2">Uncharacterized protein</fullName>
    </submittedName>
</protein>
<evidence type="ECO:0000313" key="5">
    <source>
        <dbReference type="Proteomes" id="UP000279331"/>
    </source>
</evidence>
<sequence length="239" mass="26198">MNSVARQRLFHHCGDTVQRLANRLVELVSGEPDFAMRPRQLVGQGGHRAVGEPLLGIAAFDPQPVQRADGRGPGRVERTGGRHLRHHVGQERLVDQITGEVSMPQRRGDRLIITGRIDQRDAGPAAAEVAHRDDAAGRYPRVGPHREQRGRRVGDQQWLGFVRPFRHPAQRGTQRVDRGRPPVGGISQRDIVGQGPSTGGGVGQSTQTVDHQSLATVHRAVGRHDADRVPNPVHEVAHD</sequence>
<keyword evidence="4" id="KW-1185">Reference proteome</keyword>
<comment type="caution">
    <text evidence="2">The sequence shown here is derived from an EMBL/GenBank/DDBJ whole genome shotgun (WGS) entry which is preliminary data.</text>
</comment>
<accession>A0AB38UVG5</accession>
<dbReference type="EMBL" id="UPHM01000088">
    <property type="protein sequence ID" value="VAZ95834.1"/>
    <property type="molecule type" value="Genomic_DNA"/>
</dbReference>
<organism evidence="2 5">
    <name type="scientific">Mycobacterium persicum</name>
    <dbReference type="NCBI Taxonomy" id="1487726"/>
    <lineage>
        <taxon>Bacteria</taxon>
        <taxon>Bacillati</taxon>
        <taxon>Actinomycetota</taxon>
        <taxon>Actinomycetes</taxon>
        <taxon>Mycobacteriales</taxon>
        <taxon>Mycobacteriaceae</taxon>
        <taxon>Mycobacterium</taxon>
    </lineage>
</organism>
<dbReference type="AlphaFoldDB" id="A0AB38UVG5"/>